<dbReference type="InterPro" id="IPR000719">
    <property type="entry name" value="Prot_kinase_dom"/>
</dbReference>
<proteinExistence type="predicted"/>
<dbReference type="PROSITE" id="PS00108">
    <property type="entry name" value="PROTEIN_KINASE_ST"/>
    <property type="match status" value="1"/>
</dbReference>
<reference evidence="4" key="1">
    <citation type="journal article" date="2018" name="DNA Res.">
        <title>Multiple hybrid de novo genome assembly of finger millet, an orphan allotetraploid crop.</title>
        <authorList>
            <person name="Hatakeyama M."/>
            <person name="Aluri S."/>
            <person name="Balachadran M.T."/>
            <person name="Sivarajan S.R."/>
            <person name="Patrignani A."/>
            <person name="Gruter S."/>
            <person name="Poveda L."/>
            <person name="Shimizu-Inatsugi R."/>
            <person name="Baeten J."/>
            <person name="Francoijs K.J."/>
            <person name="Nataraja K.N."/>
            <person name="Reddy Y.A.N."/>
            <person name="Phadnis S."/>
            <person name="Ravikumar R.L."/>
            <person name="Schlapbach R."/>
            <person name="Sreeman S.M."/>
            <person name="Shimizu K.K."/>
        </authorList>
    </citation>
    <scope>NUCLEOTIDE SEQUENCE</scope>
</reference>
<protein>
    <recommendedName>
        <fullName evidence="3">Protein kinase domain-containing protein</fullName>
    </recommendedName>
</protein>
<dbReference type="PROSITE" id="PS50011">
    <property type="entry name" value="PROTEIN_KINASE_DOM"/>
    <property type="match status" value="1"/>
</dbReference>
<evidence type="ECO:0000256" key="1">
    <source>
        <dbReference type="ARBA" id="ARBA00022741"/>
    </source>
</evidence>
<evidence type="ECO:0000256" key="2">
    <source>
        <dbReference type="ARBA" id="ARBA00022840"/>
    </source>
</evidence>
<dbReference type="EMBL" id="BQKI01000003">
    <property type="protein sequence ID" value="GJM90966.1"/>
    <property type="molecule type" value="Genomic_DNA"/>
</dbReference>
<evidence type="ECO:0000313" key="4">
    <source>
        <dbReference type="EMBL" id="GJM90966.1"/>
    </source>
</evidence>
<dbReference type="GO" id="GO:0005886">
    <property type="term" value="C:plasma membrane"/>
    <property type="evidence" value="ECO:0007669"/>
    <property type="project" value="TreeGrafter"/>
</dbReference>
<keyword evidence="5" id="KW-1185">Reference proteome</keyword>
<organism evidence="4 5">
    <name type="scientific">Eleusine coracana subsp. coracana</name>
    <dbReference type="NCBI Taxonomy" id="191504"/>
    <lineage>
        <taxon>Eukaryota</taxon>
        <taxon>Viridiplantae</taxon>
        <taxon>Streptophyta</taxon>
        <taxon>Embryophyta</taxon>
        <taxon>Tracheophyta</taxon>
        <taxon>Spermatophyta</taxon>
        <taxon>Magnoliopsida</taxon>
        <taxon>Liliopsida</taxon>
        <taxon>Poales</taxon>
        <taxon>Poaceae</taxon>
        <taxon>PACMAD clade</taxon>
        <taxon>Chloridoideae</taxon>
        <taxon>Cynodonteae</taxon>
        <taxon>Eleusininae</taxon>
        <taxon>Eleusine</taxon>
    </lineage>
</organism>
<accession>A0AAV5BXP2</accession>
<dbReference type="PANTHER" id="PTHR27005">
    <property type="entry name" value="WALL-ASSOCIATED RECEPTOR KINASE-LIKE 21"/>
    <property type="match status" value="1"/>
</dbReference>
<comment type="caution">
    <text evidence="4">The sequence shown here is derived from an EMBL/GenBank/DDBJ whole genome shotgun (WGS) entry which is preliminary data.</text>
</comment>
<evidence type="ECO:0000259" key="3">
    <source>
        <dbReference type="PROSITE" id="PS50011"/>
    </source>
</evidence>
<dbReference type="InterPro" id="IPR001245">
    <property type="entry name" value="Ser-Thr/Tyr_kinase_cat_dom"/>
</dbReference>
<dbReference type="InterPro" id="IPR008271">
    <property type="entry name" value="Ser/Thr_kinase_AS"/>
</dbReference>
<dbReference type="Pfam" id="PF07714">
    <property type="entry name" value="PK_Tyr_Ser-Thr"/>
    <property type="match status" value="1"/>
</dbReference>
<name>A0AAV5BXP2_ELECO</name>
<sequence>MSERSLHDILHGTIRVPLDIDVRLNIALESAEALAYLHSETASGILHGDVKPSNILLDDNFSPKILRMAPRKHIDYYIISGINYIDPLYLTTGLFTTKSETYSFGLVLLELITRKEASREWVGNFRASNYGQKGATELFDSDIVEPRNLVVLDSLTGLILECLENLDERPTMTYVARRLRETKDSLKILVEGGVPSRAIY</sequence>
<keyword evidence="2" id="KW-0067">ATP-binding</keyword>
<dbReference type="AlphaFoldDB" id="A0AAV5BXP2"/>
<dbReference type="GO" id="GO:0005524">
    <property type="term" value="F:ATP binding"/>
    <property type="evidence" value="ECO:0007669"/>
    <property type="project" value="UniProtKB-KW"/>
</dbReference>
<dbReference type="GO" id="GO:0004674">
    <property type="term" value="F:protein serine/threonine kinase activity"/>
    <property type="evidence" value="ECO:0007669"/>
    <property type="project" value="TreeGrafter"/>
</dbReference>
<dbReference type="GO" id="GO:0007166">
    <property type="term" value="P:cell surface receptor signaling pathway"/>
    <property type="evidence" value="ECO:0007669"/>
    <property type="project" value="InterPro"/>
</dbReference>
<dbReference type="Proteomes" id="UP001054889">
    <property type="component" value="Unassembled WGS sequence"/>
</dbReference>
<gene>
    <name evidence="4" type="primary">ga07296</name>
    <name evidence="4" type="ORF">PR202_ga07296</name>
</gene>
<dbReference type="Gene3D" id="1.10.510.10">
    <property type="entry name" value="Transferase(Phosphotransferase) domain 1"/>
    <property type="match status" value="1"/>
</dbReference>
<feature type="domain" description="Protein kinase" evidence="3">
    <location>
        <begin position="1"/>
        <end position="186"/>
    </location>
</feature>
<dbReference type="InterPro" id="IPR045274">
    <property type="entry name" value="WAK-like"/>
</dbReference>
<dbReference type="InterPro" id="IPR011009">
    <property type="entry name" value="Kinase-like_dom_sf"/>
</dbReference>
<dbReference type="PANTHER" id="PTHR27005:SF177">
    <property type="entry name" value="PROTEIN KINASE DOMAIN-CONTAINING PROTEIN"/>
    <property type="match status" value="1"/>
</dbReference>
<evidence type="ECO:0000313" key="5">
    <source>
        <dbReference type="Proteomes" id="UP001054889"/>
    </source>
</evidence>
<keyword evidence="1" id="KW-0547">Nucleotide-binding</keyword>
<reference evidence="4" key="2">
    <citation type="submission" date="2021-12" db="EMBL/GenBank/DDBJ databases">
        <title>Resequencing data analysis of finger millet.</title>
        <authorList>
            <person name="Hatakeyama M."/>
            <person name="Aluri S."/>
            <person name="Balachadran M.T."/>
            <person name="Sivarajan S.R."/>
            <person name="Poveda L."/>
            <person name="Shimizu-Inatsugi R."/>
            <person name="Schlapbach R."/>
            <person name="Sreeman S.M."/>
            <person name="Shimizu K.K."/>
        </authorList>
    </citation>
    <scope>NUCLEOTIDE SEQUENCE</scope>
</reference>
<dbReference type="SUPFAM" id="SSF56112">
    <property type="entry name" value="Protein kinase-like (PK-like)"/>
    <property type="match status" value="1"/>
</dbReference>